<dbReference type="KEGG" id="tva:4758430"/>
<keyword evidence="1" id="KW-0175">Coiled coil</keyword>
<dbReference type="Proteomes" id="UP000001542">
    <property type="component" value="Unassembled WGS sequence"/>
</dbReference>
<gene>
    <name evidence="3" type="ORF">TVAG_180860</name>
</gene>
<keyword evidence="4" id="KW-1185">Reference proteome</keyword>
<sequence>MKGTKKNDQENRTSKDNHAFDFEAWKETELERIKKIHADENQVILEKIDKEWKTSLSQANKSWNSHEDRLLKDLISAGKLADEFNSESQKNRQLKDEITQLEKELANLRKPREDTEREERISRISSLRYEINQLDGKLREIEEDLQNTTREKNKYKKLCQQAFETLKQKVAKI</sequence>
<evidence type="ECO:0000313" key="3">
    <source>
        <dbReference type="EMBL" id="EAY00608.1"/>
    </source>
</evidence>
<proteinExistence type="predicted"/>
<name>A2F399_TRIV3</name>
<feature type="region of interest" description="Disordered" evidence="2">
    <location>
        <begin position="1"/>
        <end position="21"/>
    </location>
</feature>
<reference evidence="3" key="2">
    <citation type="journal article" date="2007" name="Science">
        <title>Draft genome sequence of the sexually transmitted pathogen Trichomonas vaginalis.</title>
        <authorList>
            <person name="Carlton J.M."/>
            <person name="Hirt R.P."/>
            <person name="Silva J.C."/>
            <person name="Delcher A.L."/>
            <person name="Schatz M."/>
            <person name="Zhao Q."/>
            <person name="Wortman J.R."/>
            <person name="Bidwell S.L."/>
            <person name="Alsmark U.C.M."/>
            <person name="Besteiro S."/>
            <person name="Sicheritz-Ponten T."/>
            <person name="Noel C.J."/>
            <person name="Dacks J.B."/>
            <person name="Foster P.G."/>
            <person name="Simillion C."/>
            <person name="Van de Peer Y."/>
            <person name="Miranda-Saavedra D."/>
            <person name="Barton G.J."/>
            <person name="Westrop G.D."/>
            <person name="Mueller S."/>
            <person name="Dessi D."/>
            <person name="Fiori P.L."/>
            <person name="Ren Q."/>
            <person name="Paulsen I."/>
            <person name="Zhang H."/>
            <person name="Bastida-Corcuera F.D."/>
            <person name="Simoes-Barbosa A."/>
            <person name="Brown M.T."/>
            <person name="Hayes R.D."/>
            <person name="Mukherjee M."/>
            <person name="Okumura C.Y."/>
            <person name="Schneider R."/>
            <person name="Smith A.J."/>
            <person name="Vanacova S."/>
            <person name="Villalvazo M."/>
            <person name="Haas B.J."/>
            <person name="Pertea M."/>
            <person name="Feldblyum T.V."/>
            <person name="Utterback T.R."/>
            <person name="Shu C.L."/>
            <person name="Osoegawa K."/>
            <person name="de Jong P.J."/>
            <person name="Hrdy I."/>
            <person name="Horvathova L."/>
            <person name="Zubacova Z."/>
            <person name="Dolezal P."/>
            <person name="Malik S.B."/>
            <person name="Logsdon J.M. Jr."/>
            <person name="Henze K."/>
            <person name="Gupta A."/>
            <person name="Wang C.C."/>
            <person name="Dunne R.L."/>
            <person name="Upcroft J.A."/>
            <person name="Upcroft P."/>
            <person name="White O."/>
            <person name="Salzberg S.L."/>
            <person name="Tang P."/>
            <person name="Chiu C.-H."/>
            <person name="Lee Y.-S."/>
            <person name="Embley T.M."/>
            <person name="Coombs G.H."/>
            <person name="Mottram J.C."/>
            <person name="Tachezy J."/>
            <person name="Fraser-Liggett C.M."/>
            <person name="Johnson P.J."/>
        </authorList>
    </citation>
    <scope>NUCLEOTIDE SEQUENCE [LARGE SCALE GENOMIC DNA]</scope>
    <source>
        <strain evidence="3">G3</strain>
    </source>
</reference>
<dbReference type="SMR" id="A2F399"/>
<accession>A2F399</accession>
<protein>
    <submittedName>
        <fullName evidence="3">Coiled-coiled tumor supressor gene, putative</fullName>
    </submittedName>
</protein>
<feature type="coiled-coil region" evidence="1">
    <location>
        <begin position="84"/>
        <end position="158"/>
    </location>
</feature>
<dbReference type="RefSeq" id="XP_001313537.1">
    <property type="nucleotide sequence ID" value="XM_001313536.1"/>
</dbReference>
<organism evidence="3 4">
    <name type="scientific">Trichomonas vaginalis (strain ATCC PRA-98 / G3)</name>
    <dbReference type="NCBI Taxonomy" id="412133"/>
    <lineage>
        <taxon>Eukaryota</taxon>
        <taxon>Metamonada</taxon>
        <taxon>Parabasalia</taxon>
        <taxon>Trichomonadida</taxon>
        <taxon>Trichomonadidae</taxon>
        <taxon>Trichomonas</taxon>
    </lineage>
</organism>
<dbReference type="AlphaFoldDB" id="A2F399"/>
<dbReference type="VEuPathDB" id="TrichDB:TVAG_180860"/>
<dbReference type="InParanoid" id="A2F399"/>
<reference evidence="3" key="1">
    <citation type="submission" date="2006-10" db="EMBL/GenBank/DDBJ databases">
        <authorList>
            <person name="Amadeo P."/>
            <person name="Zhao Q."/>
            <person name="Wortman J."/>
            <person name="Fraser-Liggett C."/>
            <person name="Carlton J."/>
        </authorList>
    </citation>
    <scope>NUCLEOTIDE SEQUENCE</scope>
    <source>
        <strain evidence="3">G3</strain>
    </source>
</reference>
<dbReference type="EMBL" id="DS113595">
    <property type="protein sequence ID" value="EAY00608.1"/>
    <property type="molecule type" value="Genomic_DNA"/>
</dbReference>
<evidence type="ECO:0000313" key="4">
    <source>
        <dbReference type="Proteomes" id="UP000001542"/>
    </source>
</evidence>
<evidence type="ECO:0000256" key="1">
    <source>
        <dbReference type="SAM" id="Coils"/>
    </source>
</evidence>
<evidence type="ECO:0000256" key="2">
    <source>
        <dbReference type="SAM" id="MobiDB-lite"/>
    </source>
</evidence>
<dbReference type="VEuPathDB" id="TrichDB:TVAGG3_1027820"/>